<name>A0A6J7XQP0_9CAUD</name>
<organism evidence="1">
    <name type="scientific">uncultured Caudovirales phage</name>
    <dbReference type="NCBI Taxonomy" id="2100421"/>
    <lineage>
        <taxon>Viruses</taxon>
        <taxon>Duplodnaviria</taxon>
        <taxon>Heunggongvirae</taxon>
        <taxon>Uroviricota</taxon>
        <taxon>Caudoviricetes</taxon>
        <taxon>Peduoviridae</taxon>
        <taxon>Maltschvirus</taxon>
        <taxon>Maltschvirus maltsch</taxon>
    </lineage>
</organism>
<proteinExistence type="predicted"/>
<protein>
    <submittedName>
        <fullName evidence="1">Uncharacterized protein</fullName>
    </submittedName>
</protein>
<accession>A0A6J7XQP0</accession>
<sequence>MWKAPVQGFASTRQATIFAWDAVGQSQKSQIGCFYQIVKSNK</sequence>
<dbReference type="EMBL" id="LR798463">
    <property type="protein sequence ID" value="CAB5238818.1"/>
    <property type="molecule type" value="Genomic_DNA"/>
</dbReference>
<evidence type="ECO:0000313" key="1">
    <source>
        <dbReference type="EMBL" id="CAB5238818.1"/>
    </source>
</evidence>
<reference evidence="1" key="1">
    <citation type="submission" date="2020-05" db="EMBL/GenBank/DDBJ databases">
        <authorList>
            <person name="Chiriac C."/>
            <person name="Salcher M."/>
            <person name="Ghai R."/>
            <person name="Kavagutti S V."/>
        </authorList>
    </citation>
    <scope>NUCLEOTIDE SEQUENCE</scope>
</reference>
<gene>
    <name evidence="1" type="ORF">UFOVP230_7</name>
</gene>